<evidence type="ECO:0000313" key="2">
    <source>
        <dbReference type="Proteomes" id="UP000342300"/>
    </source>
</evidence>
<name>A0A6A7RRW1_9PROT</name>
<comment type="caution">
    <text evidence="1">The sequence shown here is derived from an EMBL/GenBank/DDBJ whole genome shotgun (WGS) entry which is preliminary data.</text>
</comment>
<gene>
    <name evidence="1" type="ORF">CRU78_04565</name>
</gene>
<dbReference type="AlphaFoldDB" id="A0A6A7RRW1"/>
<protein>
    <submittedName>
        <fullName evidence="1">Uncharacterized protein</fullName>
    </submittedName>
</protein>
<sequence>AQEKLAAERLAQIQERAQAELVQAGLWAEKETEIAQLQATLQDAIGRAVGLEAQLAEMGINQSLQREEVVKAEAQIELIKDILLRREGL</sequence>
<evidence type="ECO:0000313" key="1">
    <source>
        <dbReference type="EMBL" id="MQM29850.1"/>
    </source>
</evidence>
<accession>A0A6A7RRW1</accession>
<dbReference type="EMBL" id="PDHS01000097">
    <property type="protein sequence ID" value="MQM29850.1"/>
    <property type="molecule type" value="Genomic_DNA"/>
</dbReference>
<feature type="non-terminal residue" evidence="1">
    <location>
        <position position="1"/>
    </location>
</feature>
<organism evidence="1 2">
    <name type="scientific">Candidatus Accumulibacter phosphatis</name>
    <dbReference type="NCBI Taxonomy" id="327160"/>
    <lineage>
        <taxon>Bacteria</taxon>
        <taxon>Pseudomonadati</taxon>
        <taxon>Pseudomonadota</taxon>
        <taxon>Betaproteobacteria</taxon>
        <taxon>Candidatus Accumulibacter</taxon>
    </lineage>
</organism>
<reference evidence="1 2" key="1">
    <citation type="submission" date="2017-09" db="EMBL/GenBank/DDBJ databases">
        <title>Metagenomic Analysis Reveals Denitrifying Candidatus Accumulibacter and Flanking Population as a Source of N2O.</title>
        <authorList>
            <person name="Gao H."/>
            <person name="Mao Y."/>
            <person name="Zhao X."/>
            <person name="Liu W.-T."/>
            <person name="Zhang T."/>
            <person name="Wells G."/>
        </authorList>
    </citation>
    <scope>NUCLEOTIDE SEQUENCE [LARGE SCALE GENOMIC DNA]</scope>
    <source>
        <strain evidence="1">CANDO_2_IC</strain>
    </source>
</reference>
<proteinExistence type="predicted"/>
<dbReference type="Proteomes" id="UP000342300">
    <property type="component" value="Unassembled WGS sequence"/>
</dbReference>